<dbReference type="RefSeq" id="WP_139515070.1">
    <property type="nucleotide sequence ID" value="NZ_CP040896.1"/>
</dbReference>
<name>A0A5B7ZY52_9BACT</name>
<feature type="region of interest" description="Disordered" evidence="1">
    <location>
        <begin position="79"/>
        <end position="116"/>
    </location>
</feature>
<dbReference type="KEGG" id="hyj:FHG12_07115"/>
<dbReference type="AlphaFoldDB" id="A0A5B7ZY52"/>
<evidence type="ECO:0000313" key="2">
    <source>
        <dbReference type="EMBL" id="QDA59890.1"/>
    </source>
</evidence>
<dbReference type="EMBL" id="CP040896">
    <property type="protein sequence ID" value="QDA59890.1"/>
    <property type="molecule type" value="Genomic_DNA"/>
</dbReference>
<gene>
    <name evidence="2" type="ORF">FHG12_07115</name>
</gene>
<feature type="compositionally biased region" description="Acidic residues" evidence="1">
    <location>
        <begin position="79"/>
        <end position="88"/>
    </location>
</feature>
<dbReference type="OrthoDB" id="853992at2"/>
<proteinExistence type="predicted"/>
<reference evidence="2 3" key="1">
    <citation type="submission" date="2019-06" db="EMBL/GenBank/DDBJ databases">
        <authorList>
            <person name="Srinivasan S."/>
        </authorList>
    </citation>
    <scope>NUCLEOTIDE SEQUENCE [LARGE SCALE GENOMIC DNA]</scope>
    <source>
        <strain evidence="2 3">17J68-5</strain>
    </source>
</reference>
<sequence length="116" mass="12766">MEAQIEQQLEKILPEDIARTFESAYHVFQGDHDKMEDLIKHGGSLLKKIAQRLNPTQVIIGIAVIAAVAVVVVNRSMELPEEGEASDASDDKKANAKKLSSAGQNKGQQEDKRDNK</sequence>
<protein>
    <submittedName>
        <fullName evidence="2">Uncharacterized protein</fullName>
    </submittedName>
</protein>
<evidence type="ECO:0000256" key="1">
    <source>
        <dbReference type="SAM" id="MobiDB-lite"/>
    </source>
</evidence>
<accession>A0A5B7ZY52</accession>
<keyword evidence="3" id="KW-1185">Reference proteome</keyword>
<dbReference type="Proteomes" id="UP000305398">
    <property type="component" value="Chromosome"/>
</dbReference>
<organism evidence="2 3">
    <name type="scientific">Hymenobacter jejuensis</name>
    <dbReference type="NCBI Taxonomy" id="2502781"/>
    <lineage>
        <taxon>Bacteria</taxon>
        <taxon>Pseudomonadati</taxon>
        <taxon>Bacteroidota</taxon>
        <taxon>Cytophagia</taxon>
        <taxon>Cytophagales</taxon>
        <taxon>Hymenobacteraceae</taxon>
        <taxon>Hymenobacter</taxon>
    </lineage>
</organism>
<evidence type="ECO:0000313" key="3">
    <source>
        <dbReference type="Proteomes" id="UP000305398"/>
    </source>
</evidence>